<dbReference type="Gene3D" id="1.10.287.3160">
    <property type="match status" value="1"/>
</dbReference>
<dbReference type="CDD" id="cd08795">
    <property type="entry name" value="Death_IRAK2"/>
    <property type="match status" value="1"/>
</dbReference>
<dbReference type="Pfam" id="PF00531">
    <property type="entry name" value="Death"/>
    <property type="match status" value="1"/>
</dbReference>
<evidence type="ECO:0000259" key="7">
    <source>
        <dbReference type="PROSITE" id="PS50011"/>
    </source>
</evidence>
<evidence type="ECO:0000256" key="1">
    <source>
        <dbReference type="ARBA" id="ARBA00002102"/>
    </source>
</evidence>
<dbReference type="EMBL" id="JAIPUX010000439">
    <property type="protein sequence ID" value="KAH0630213.1"/>
    <property type="molecule type" value="Genomic_DNA"/>
</dbReference>
<dbReference type="SUPFAM" id="SSF47986">
    <property type="entry name" value="DEATH domain"/>
    <property type="match status" value="1"/>
</dbReference>
<organism evidence="8 9">
    <name type="scientific">Phrynosoma platyrhinos</name>
    <name type="common">Desert horned lizard</name>
    <dbReference type="NCBI Taxonomy" id="52577"/>
    <lineage>
        <taxon>Eukaryota</taxon>
        <taxon>Metazoa</taxon>
        <taxon>Chordata</taxon>
        <taxon>Craniata</taxon>
        <taxon>Vertebrata</taxon>
        <taxon>Euteleostomi</taxon>
        <taxon>Lepidosauria</taxon>
        <taxon>Squamata</taxon>
        <taxon>Bifurcata</taxon>
        <taxon>Unidentata</taxon>
        <taxon>Episquamata</taxon>
        <taxon>Toxicofera</taxon>
        <taxon>Iguania</taxon>
        <taxon>Phrynosomatidae</taxon>
        <taxon>Phrynosomatinae</taxon>
        <taxon>Phrynosoma</taxon>
    </lineage>
</organism>
<dbReference type="Proteomes" id="UP000826234">
    <property type="component" value="Unassembled WGS sequence"/>
</dbReference>
<keyword evidence="3" id="KW-0547">Nucleotide-binding</keyword>
<dbReference type="PANTHER" id="PTHR27001">
    <property type="entry name" value="OS01G0253100 PROTEIN"/>
    <property type="match status" value="1"/>
</dbReference>
<accession>A0ABQ7TKK9</accession>
<feature type="compositionally biased region" description="Polar residues" evidence="6">
    <location>
        <begin position="706"/>
        <end position="732"/>
    </location>
</feature>
<feature type="compositionally biased region" description="Low complexity" evidence="6">
    <location>
        <begin position="9"/>
        <end position="19"/>
    </location>
</feature>
<dbReference type="Gene3D" id="1.10.533.10">
    <property type="entry name" value="Death Domain, Fas"/>
    <property type="match status" value="1"/>
</dbReference>
<dbReference type="Gene3D" id="3.30.200.20">
    <property type="entry name" value="Phosphorylase Kinase, domain 1"/>
    <property type="match status" value="1"/>
</dbReference>
<name>A0ABQ7TKK9_PHRPL</name>
<dbReference type="InterPro" id="IPR000488">
    <property type="entry name" value="Death_dom"/>
</dbReference>
<evidence type="ECO:0000256" key="6">
    <source>
        <dbReference type="SAM" id="MobiDB-lite"/>
    </source>
</evidence>
<dbReference type="PANTHER" id="PTHR27001:SF934">
    <property type="entry name" value="INTERLEUKIN-1 RECEPTOR-ASSOCIATED KINASE-LIKE 2"/>
    <property type="match status" value="1"/>
</dbReference>
<feature type="region of interest" description="Disordered" evidence="6">
    <location>
        <begin position="706"/>
        <end position="738"/>
    </location>
</feature>
<dbReference type="Gene3D" id="1.10.510.10">
    <property type="entry name" value="Transferase(Phosphotransferase) domain 1"/>
    <property type="match status" value="1"/>
</dbReference>
<keyword evidence="9" id="KW-1185">Reference proteome</keyword>
<dbReference type="InterPro" id="IPR000719">
    <property type="entry name" value="Prot_kinase_dom"/>
</dbReference>
<sequence length="772" mass="86710">MAQQQQWGPLPSLSPAAPSSSPPPEYIHSLPAWVLEDFCQKMDCLSEYDWMRFASYVITDQTELRKIKCMEKAGISITRELMWWWGVRLATVQQLLDLLQELQLYHAAQVITDGMSLSFAHDSVRPSQQGNRLLHPAENKQIGLLNEPEVLPSLHSDPALKADGDIPPLSPPPTSVDLPHSLHSNVKLCSASVPQQESIPNLAKSDSLLWTSGEVETATSGFSEENRISEGIFAVTYKGNKYILFSLYQNQTQRFFHTEVQIYFRCCHPNIIQLLGFCVESVFHCLIYPYMPNGSLMDRLQCQGGSESLSWEKRIKISLGLIQAIQHLHQLGVIHGNVKSSNVLLDANYVPQLGHSGLRLHPMEKKSDHAMMKTKVLQVSLAYFPEDFVRHGQLTEKVDIFACGIVLAEILTGMKAMDEERNPIFLKDALLEEIQVAKELSSSKERTFERLAAMEICRKYQDKQAICLPETTTVCLALATCVCLRKKKADLAKDRHRTKKRFATVREAEDKAKRMHKSKLPVPGPPTTQPILPPLASLLSTLSTATYSVLVDKESHHLDIFGRHFYSSAVLSAKVGNAQACMGAYQKFVWDRMAAFIPSLPEQQRAAALDFYSEAFSVMNQQINSARHSVDCVAKVISAAVALHRCAWLKSTDLFDEVKKRVEDLSFEGLAFPAHLNSMVHRNHPPLFQGHPTDLNDTKDNININSPQRNPLHLSPSSDTSTRTILSHQPIPSLSDHHHAPKPSHFYNTWKQISTDTWVLTIIHLGYAIEQG</sequence>
<keyword evidence="4" id="KW-0067">ATP-binding</keyword>
<dbReference type="Pfam" id="PF00069">
    <property type="entry name" value="Pkinase"/>
    <property type="match status" value="1"/>
</dbReference>
<gene>
    <name evidence="8" type="ORF">JD844_012946</name>
</gene>
<proteinExistence type="predicted"/>
<comment type="caution">
    <text evidence="8">The sequence shown here is derived from an EMBL/GenBank/DDBJ whole genome shotgun (WGS) entry which is preliminary data.</text>
</comment>
<evidence type="ECO:0000256" key="4">
    <source>
        <dbReference type="ARBA" id="ARBA00022840"/>
    </source>
</evidence>
<evidence type="ECO:0000313" key="8">
    <source>
        <dbReference type="EMBL" id="KAH0630213.1"/>
    </source>
</evidence>
<feature type="domain" description="Protein kinase" evidence="7">
    <location>
        <begin position="222"/>
        <end position="471"/>
    </location>
</feature>
<dbReference type="InterPro" id="IPR011029">
    <property type="entry name" value="DEATH-like_dom_sf"/>
</dbReference>
<dbReference type="InterPro" id="IPR011009">
    <property type="entry name" value="Kinase-like_dom_sf"/>
</dbReference>
<dbReference type="InterPro" id="IPR042151">
    <property type="entry name" value="Death_IRAK2"/>
</dbReference>
<evidence type="ECO:0000256" key="3">
    <source>
        <dbReference type="ARBA" id="ARBA00022741"/>
    </source>
</evidence>
<protein>
    <recommendedName>
        <fullName evidence="2">Interleukin-1 receptor-associated kinase-like 2</fullName>
    </recommendedName>
</protein>
<dbReference type="PROSITE" id="PS50011">
    <property type="entry name" value="PROTEIN_KINASE_DOM"/>
    <property type="match status" value="1"/>
</dbReference>
<comment type="function">
    <text evidence="1">Binds to the IL-1 type I receptor following IL-1 engagement, triggering intracellular signaling cascades leading to transcriptional up-regulation and mRNA stabilization.</text>
</comment>
<reference evidence="8 9" key="1">
    <citation type="journal article" date="2022" name="Gigascience">
        <title>A chromosome-level genome assembly and annotation of the desert horned lizard, Phrynosoma platyrhinos, provides insight into chromosomal rearrangements among reptiles.</title>
        <authorList>
            <person name="Koochekian N."/>
            <person name="Ascanio A."/>
            <person name="Farleigh K."/>
            <person name="Card D.C."/>
            <person name="Schield D.R."/>
            <person name="Castoe T.A."/>
            <person name="Jezkova T."/>
        </authorList>
    </citation>
    <scope>NUCLEOTIDE SEQUENCE [LARGE SCALE GENOMIC DNA]</scope>
    <source>
        <strain evidence="8">NK-2021</strain>
    </source>
</reference>
<feature type="region of interest" description="Disordered" evidence="6">
    <location>
        <begin position="1"/>
        <end position="22"/>
    </location>
</feature>
<dbReference type="SUPFAM" id="SSF56112">
    <property type="entry name" value="Protein kinase-like (PK-like)"/>
    <property type="match status" value="1"/>
</dbReference>
<evidence type="ECO:0000256" key="2">
    <source>
        <dbReference type="ARBA" id="ARBA00022012"/>
    </source>
</evidence>
<evidence type="ECO:0000313" key="9">
    <source>
        <dbReference type="Proteomes" id="UP000826234"/>
    </source>
</evidence>
<evidence type="ECO:0000256" key="5">
    <source>
        <dbReference type="ARBA" id="ARBA00025971"/>
    </source>
</evidence>
<comment type="subunit">
    <text evidence="5">Interacts with MYD88. IL-1 stimulation leads to the formation of a signaling complex which dissociates from the IL-1 receptor following the binding of PELI1.</text>
</comment>